<protein>
    <submittedName>
        <fullName evidence="4">CHAT domain-containing protein</fullName>
    </submittedName>
</protein>
<dbReference type="Pfam" id="PF13424">
    <property type="entry name" value="TPR_12"/>
    <property type="match status" value="3"/>
</dbReference>
<feature type="repeat" description="TPR" evidence="1">
    <location>
        <begin position="121"/>
        <end position="154"/>
    </location>
</feature>
<proteinExistence type="predicted"/>
<dbReference type="Gene3D" id="1.25.40.10">
    <property type="entry name" value="Tetratricopeptide repeat domain"/>
    <property type="match status" value="3"/>
</dbReference>
<dbReference type="InterPro" id="IPR011990">
    <property type="entry name" value="TPR-like_helical_dom_sf"/>
</dbReference>
<feature type="repeat" description="TPR" evidence="1">
    <location>
        <begin position="81"/>
        <end position="114"/>
    </location>
</feature>
<feature type="repeat" description="TPR" evidence="1">
    <location>
        <begin position="201"/>
        <end position="234"/>
    </location>
</feature>
<dbReference type="InterPro" id="IPR019734">
    <property type="entry name" value="TPR_rpt"/>
</dbReference>
<dbReference type="Pfam" id="PF12770">
    <property type="entry name" value="CHAT"/>
    <property type="match status" value="1"/>
</dbReference>
<dbReference type="PROSITE" id="PS50293">
    <property type="entry name" value="TPR_REGION"/>
    <property type="match status" value="2"/>
</dbReference>
<feature type="repeat" description="TPR" evidence="1">
    <location>
        <begin position="161"/>
        <end position="194"/>
    </location>
</feature>
<dbReference type="PANTHER" id="PTHR10098">
    <property type="entry name" value="RAPSYN-RELATED"/>
    <property type="match status" value="1"/>
</dbReference>
<dbReference type="PANTHER" id="PTHR10098:SF108">
    <property type="entry name" value="TETRATRICOPEPTIDE REPEAT PROTEIN 28"/>
    <property type="match status" value="1"/>
</dbReference>
<gene>
    <name evidence="4" type="ORF">F6J89_23135</name>
</gene>
<feature type="domain" description="CHAT" evidence="3">
    <location>
        <begin position="516"/>
        <end position="798"/>
    </location>
</feature>
<dbReference type="AlphaFoldDB" id="A0A6B3NJY5"/>
<reference evidence="4" key="1">
    <citation type="submission" date="2019-11" db="EMBL/GenBank/DDBJ databases">
        <title>Genomic insights into an expanded diversity of filamentous marine cyanobacteria reveals the extraordinary biosynthetic potential of Moorea and Okeania.</title>
        <authorList>
            <person name="Ferreira Leao T."/>
            <person name="Wang M."/>
            <person name="Moss N."/>
            <person name="Da Silva R."/>
            <person name="Sanders J."/>
            <person name="Nurk S."/>
            <person name="Gurevich A."/>
            <person name="Humphrey G."/>
            <person name="Reher R."/>
            <person name="Zhu Q."/>
            <person name="Belda-Ferre P."/>
            <person name="Glukhov E."/>
            <person name="Rex R."/>
            <person name="Dorrestein P.C."/>
            <person name="Knight R."/>
            <person name="Pevzner P."/>
            <person name="Gerwick W.H."/>
            <person name="Gerwick L."/>
        </authorList>
    </citation>
    <scope>NUCLEOTIDE SEQUENCE</scope>
    <source>
        <strain evidence="4">SIO1C4</strain>
    </source>
</reference>
<accession>A0A6B3NJY5</accession>
<dbReference type="InterPro" id="IPR024983">
    <property type="entry name" value="CHAT_dom"/>
</dbReference>
<evidence type="ECO:0000259" key="3">
    <source>
        <dbReference type="Pfam" id="PF12770"/>
    </source>
</evidence>
<sequence length="800" mass="90947">MKPTKPILSLLLGLGISLTPVTVPLIAQRSWAQTQKLQEEAQQLIEQAWQQSQQGQIQKAIVTLRQALAIARQIKAREIEAIALLGIGFNYSKIGQLQEALNYYNQALPIYKRVDDRYGEALTLNNIGLVYYNLGRPQEALNYYNQALPIRRKVDDRRGEATTLNNIGLVYDKFGEPQEALDNYNQALRIYREEKDRRREATTLNNIGGIYDKLGQLQQALDHYNQALPIRQEVGDRSGEATTLNNIGLVYSKLGKLKQALKFYKQALPITREVGDRSGEARTLNNIGLLYGNRNQLSEAITNLKLSVEITLEMRRGLQQENRHIFLQDNRSSAIALVNLLIDQKQPEQAFEWVNRFTTFELADYTRLIDARVTNSQAQQAIKQWNQKNQQLESLRQQLQGNFSEELSRQVRALEIQVNQLAENITKKHPEVAELFETTPEDLAKLKDSIPAGTVVIQPVILTNINNVSNHLVIFILAKDKPTTVKKFPIDTTQFNNLIIEYRQQLQDRKVTGYRKTGGKLYDLLIRPIEDQIQTLSPKQIAIIATDKLRYIPFETLYDRKIKQFLIEKYSLNYFTRLSVRSLQNLGADDAMPPQKRVLGLGNPDPNEPYNLPGTETEVQSLPKIFPGSEAYIGDEATLEKFKQQALRFRFLHLATHGCFQKDGCCLGEEDECEGVRQLDMPANTLLFADQNFDIANAALLGLQNTELITLSACQTALREDSNGEEIAGIAYLFERAGAKSVMASLWNAEDDTTKDIMVQFYENLKQGMSKGEALRQAKLSQVERHPFFWSPFILIGDAR</sequence>
<dbReference type="SUPFAM" id="SSF48452">
    <property type="entry name" value="TPR-like"/>
    <property type="match status" value="2"/>
</dbReference>
<dbReference type="PROSITE" id="PS50005">
    <property type="entry name" value="TPR"/>
    <property type="match status" value="5"/>
</dbReference>
<name>A0A6B3NJY5_9CYAN</name>
<evidence type="ECO:0000313" key="4">
    <source>
        <dbReference type="EMBL" id="NER30434.1"/>
    </source>
</evidence>
<keyword evidence="2" id="KW-0175">Coiled coil</keyword>
<feature type="coiled-coil region" evidence="2">
    <location>
        <begin position="375"/>
        <end position="424"/>
    </location>
</feature>
<dbReference type="SMART" id="SM00028">
    <property type="entry name" value="TPR"/>
    <property type="match status" value="7"/>
</dbReference>
<organism evidence="4">
    <name type="scientific">Symploca sp. SIO1C4</name>
    <dbReference type="NCBI Taxonomy" id="2607765"/>
    <lineage>
        <taxon>Bacteria</taxon>
        <taxon>Bacillati</taxon>
        <taxon>Cyanobacteriota</taxon>
        <taxon>Cyanophyceae</taxon>
        <taxon>Coleofasciculales</taxon>
        <taxon>Coleofasciculaceae</taxon>
        <taxon>Symploca</taxon>
    </lineage>
</organism>
<feature type="repeat" description="TPR" evidence="1">
    <location>
        <begin position="241"/>
        <end position="274"/>
    </location>
</feature>
<keyword evidence="1" id="KW-0802">TPR repeat</keyword>
<evidence type="ECO:0000256" key="1">
    <source>
        <dbReference type="PROSITE-ProRule" id="PRU00339"/>
    </source>
</evidence>
<evidence type="ECO:0000256" key="2">
    <source>
        <dbReference type="SAM" id="Coils"/>
    </source>
</evidence>
<dbReference type="EMBL" id="JAAHFQ010000557">
    <property type="protein sequence ID" value="NER30434.1"/>
    <property type="molecule type" value="Genomic_DNA"/>
</dbReference>
<comment type="caution">
    <text evidence="4">The sequence shown here is derived from an EMBL/GenBank/DDBJ whole genome shotgun (WGS) entry which is preliminary data.</text>
</comment>